<evidence type="ECO:0000256" key="3">
    <source>
        <dbReference type="SAM" id="SignalP"/>
    </source>
</evidence>
<keyword evidence="2" id="KW-0812">Transmembrane</keyword>
<evidence type="ECO:0000313" key="6">
    <source>
        <dbReference type="Proteomes" id="UP001642484"/>
    </source>
</evidence>
<dbReference type="PROSITE" id="PS51471">
    <property type="entry name" value="FE2OG_OXY"/>
    <property type="match status" value="1"/>
</dbReference>
<dbReference type="EMBL" id="CAXAMN010021504">
    <property type="protein sequence ID" value="CAK9060309.1"/>
    <property type="molecule type" value="Genomic_DNA"/>
</dbReference>
<dbReference type="InterPro" id="IPR005123">
    <property type="entry name" value="Oxoglu/Fe-dep_dioxygenase_dom"/>
</dbReference>
<feature type="transmembrane region" description="Helical" evidence="2">
    <location>
        <begin position="238"/>
        <end position="261"/>
    </location>
</feature>
<keyword evidence="2" id="KW-0472">Membrane</keyword>
<dbReference type="SUPFAM" id="SSF51197">
    <property type="entry name" value="Clavaminate synthase-like"/>
    <property type="match status" value="1"/>
</dbReference>
<feature type="chain" id="PRO_5046300066" description="Fe2OG dioxygenase domain-containing protein" evidence="3">
    <location>
        <begin position="29"/>
        <end position="362"/>
    </location>
</feature>
<comment type="caution">
    <text evidence="5">The sequence shown here is derived from an EMBL/GenBank/DDBJ whole genome shotgun (WGS) entry which is preliminary data.</text>
</comment>
<dbReference type="Gene3D" id="2.60.120.330">
    <property type="entry name" value="B-lactam Antibiotic, Isopenicillin N Synthase, Chain"/>
    <property type="match status" value="1"/>
</dbReference>
<comment type="similarity">
    <text evidence="1">Belongs to the iron/ascorbate-dependent oxidoreductase family.</text>
</comment>
<keyword evidence="1" id="KW-0560">Oxidoreductase</keyword>
<dbReference type="Proteomes" id="UP001642484">
    <property type="component" value="Unassembled WGS sequence"/>
</dbReference>
<keyword evidence="2" id="KW-1133">Transmembrane helix</keyword>
<name>A0ABP0ND33_9DINO</name>
<keyword evidence="6" id="KW-1185">Reference proteome</keyword>
<proteinExistence type="inferred from homology"/>
<evidence type="ECO:0000256" key="2">
    <source>
        <dbReference type="SAM" id="Phobius"/>
    </source>
</evidence>
<keyword evidence="3" id="KW-0732">Signal</keyword>
<feature type="signal peptide" evidence="3">
    <location>
        <begin position="1"/>
        <end position="28"/>
    </location>
</feature>
<keyword evidence="1" id="KW-0479">Metal-binding</keyword>
<protein>
    <recommendedName>
        <fullName evidence="4">Fe2OG dioxygenase domain-containing protein</fullName>
    </recommendedName>
</protein>
<evidence type="ECO:0000259" key="4">
    <source>
        <dbReference type="PROSITE" id="PS51471"/>
    </source>
</evidence>
<accession>A0ABP0ND33</accession>
<dbReference type="InterPro" id="IPR027443">
    <property type="entry name" value="IPNS-like_sf"/>
</dbReference>
<organism evidence="5 6">
    <name type="scientific">Durusdinium trenchii</name>
    <dbReference type="NCBI Taxonomy" id="1381693"/>
    <lineage>
        <taxon>Eukaryota</taxon>
        <taxon>Sar</taxon>
        <taxon>Alveolata</taxon>
        <taxon>Dinophyceae</taxon>
        <taxon>Suessiales</taxon>
        <taxon>Symbiodiniaceae</taxon>
        <taxon>Durusdinium</taxon>
    </lineage>
</organism>
<gene>
    <name evidence="5" type="ORF">CCMP2556_LOCUS29672</name>
</gene>
<sequence>MGQAAGMTKLTMLIQASNFLLGWSMAHSKVTMDELSTRPQKFCDQLKDRGVAIVQCNLQRRRAALDWLEAQEGNPSEAVEAAFCSGVARCEDVAFPRRLRRIDLVPDESRTTSGGTEVLGLAGDLHQVALSCLNAIAEHEELALEHLVAPERLNEAKVSRPVPAPALRGAQPLTCQPLQLPGWRPNVPGAGGPCWHVDLGLLTVMPVGSWPAMMVSPFHSNVGENAFVEELLDAESDVLVFAGTALAIATAGLYTALVHGVSAARLRRGLRISLPYFLRVRRGGIIEPPAAVTNTPLACLYPAAVQPGVAEPPMLDLLRFHRDYYGRLCTRGQVVSVGELAENPALAEQVRSNFYTDSSSGS</sequence>
<feature type="domain" description="Fe2OG dioxygenase" evidence="4">
    <location>
        <begin position="171"/>
        <end position="280"/>
    </location>
</feature>
<evidence type="ECO:0000313" key="5">
    <source>
        <dbReference type="EMBL" id="CAK9060309.1"/>
    </source>
</evidence>
<keyword evidence="1" id="KW-0408">Iron</keyword>
<evidence type="ECO:0000256" key="1">
    <source>
        <dbReference type="RuleBase" id="RU003682"/>
    </source>
</evidence>
<reference evidence="5 6" key="1">
    <citation type="submission" date="2024-02" db="EMBL/GenBank/DDBJ databases">
        <authorList>
            <person name="Chen Y."/>
            <person name="Shah S."/>
            <person name="Dougan E. K."/>
            <person name="Thang M."/>
            <person name="Chan C."/>
        </authorList>
    </citation>
    <scope>NUCLEOTIDE SEQUENCE [LARGE SCALE GENOMIC DNA]</scope>
</reference>